<dbReference type="Proteomes" id="UP000438429">
    <property type="component" value="Unassembled WGS sequence"/>
</dbReference>
<organism evidence="1 2">
    <name type="scientific">Scophthalmus maximus</name>
    <name type="common">Turbot</name>
    <name type="synonym">Psetta maxima</name>
    <dbReference type="NCBI Taxonomy" id="52904"/>
    <lineage>
        <taxon>Eukaryota</taxon>
        <taxon>Metazoa</taxon>
        <taxon>Chordata</taxon>
        <taxon>Craniata</taxon>
        <taxon>Vertebrata</taxon>
        <taxon>Euteleostomi</taxon>
        <taxon>Actinopterygii</taxon>
        <taxon>Neopterygii</taxon>
        <taxon>Teleostei</taxon>
        <taxon>Neoteleostei</taxon>
        <taxon>Acanthomorphata</taxon>
        <taxon>Carangaria</taxon>
        <taxon>Pleuronectiformes</taxon>
        <taxon>Pleuronectoidei</taxon>
        <taxon>Scophthalmidae</taxon>
        <taxon>Scophthalmus</taxon>
    </lineage>
</organism>
<gene>
    <name evidence="1" type="ORF">F2P81_010059</name>
</gene>
<reference evidence="1 2" key="1">
    <citation type="submission" date="2019-06" db="EMBL/GenBank/DDBJ databases">
        <title>Draft genomes of female and male turbot (Scophthalmus maximus).</title>
        <authorList>
            <person name="Xu H."/>
            <person name="Xu X.-W."/>
            <person name="Shao C."/>
            <person name="Chen S."/>
        </authorList>
    </citation>
    <scope>NUCLEOTIDE SEQUENCE [LARGE SCALE GENOMIC DNA]</scope>
    <source>
        <strain evidence="1">Ysfricsl-2016a</strain>
        <tissue evidence="1">Blood</tissue>
    </source>
</reference>
<evidence type="ECO:0000313" key="2">
    <source>
        <dbReference type="Proteomes" id="UP000438429"/>
    </source>
</evidence>
<evidence type="ECO:0000313" key="1">
    <source>
        <dbReference type="EMBL" id="KAF0037185.1"/>
    </source>
</evidence>
<sequence>MSDVYDIAMILTRVGGVVKKRNPCRSFALLDTIFLTPFAFYRNPPPPSWYNWRKVGMILMKRPWRRKMQSTYGRIRFA</sequence>
<name>A0A6A4SWT7_SCOMX</name>
<dbReference type="AlphaFoldDB" id="A0A6A4SWT7"/>
<proteinExistence type="predicted"/>
<accession>A0A6A4SWT7</accession>
<dbReference type="EMBL" id="VEVO01000009">
    <property type="protein sequence ID" value="KAF0037185.1"/>
    <property type="molecule type" value="Genomic_DNA"/>
</dbReference>
<protein>
    <submittedName>
        <fullName evidence="1">Uncharacterized protein</fullName>
    </submittedName>
</protein>
<comment type="caution">
    <text evidence="1">The sequence shown here is derived from an EMBL/GenBank/DDBJ whole genome shotgun (WGS) entry which is preliminary data.</text>
</comment>